<organism evidence="3 4">
    <name type="scientific">Paludisphaera mucosa</name>
    <dbReference type="NCBI Taxonomy" id="3030827"/>
    <lineage>
        <taxon>Bacteria</taxon>
        <taxon>Pseudomonadati</taxon>
        <taxon>Planctomycetota</taxon>
        <taxon>Planctomycetia</taxon>
        <taxon>Isosphaerales</taxon>
        <taxon>Isosphaeraceae</taxon>
        <taxon>Paludisphaera</taxon>
    </lineage>
</organism>
<dbReference type="RefSeq" id="WP_277860633.1">
    <property type="nucleotide sequence ID" value="NZ_JARRAG010000002.1"/>
</dbReference>
<dbReference type="Gene3D" id="2.130.10.10">
    <property type="entry name" value="YVTN repeat-like/Quinoprotein amine dehydrogenase"/>
    <property type="match status" value="2"/>
</dbReference>
<dbReference type="SUPFAM" id="SSF50969">
    <property type="entry name" value="YVTN repeat-like/Quinoprotein amine dehydrogenase"/>
    <property type="match status" value="1"/>
</dbReference>
<name>A0ABT6F9N6_9BACT</name>
<reference evidence="3 4" key="1">
    <citation type="submission" date="2023-03" db="EMBL/GenBank/DDBJ databases">
        <title>Paludisphaera mucosa sp. nov. a novel planctomycete from northern fen.</title>
        <authorList>
            <person name="Ivanova A."/>
        </authorList>
    </citation>
    <scope>NUCLEOTIDE SEQUENCE [LARGE SCALE GENOMIC DNA]</scope>
    <source>
        <strain evidence="3 4">Pla2</strain>
    </source>
</reference>
<evidence type="ECO:0000313" key="3">
    <source>
        <dbReference type="EMBL" id="MDG3004274.1"/>
    </source>
</evidence>
<dbReference type="EMBL" id="JARRAG010000002">
    <property type="protein sequence ID" value="MDG3004274.1"/>
    <property type="molecule type" value="Genomic_DNA"/>
</dbReference>
<dbReference type="Proteomes" id="UP001216907">
    <property type="component" value="Unassembled WGS sequence"/>
</dbReference>
<evidence type="ECO:0000256" key="1">
    <source>
        <dbReference type="SAM" id="MobiDB-lite"/>
    </source>
</evidence>
<feature type="region of interest" description="Disordered" evidence="1">
    <location>
        <begin position="434"/>
        <end position="461"/>
    </location>
</feature>
<comment type="caution">
    <text evidence="3">The sequence shown here is derived from an EMBL/GenBank/DDBJ whole genome shotgun (WGS) entry which is preliminary data.</text>
</comment>
<gene>
    <name evidence="3" type="ORF">PZE19_10845</name>
</gene>
<feature type="signal peptide" evidence="2">
    <location>
        <begin position="1"/>
        <end position="25"/>
    </location>
</feature>
<evidence type="ECO:0000256" key="2">
    <source>
        <dbReference type="SAM" id="SignalP"/>
    </source>
</evidence>
<dbReference type="InterPro" id="IPR011044">
    <property type="entry name" value="Quino_amine_DH_bsu"/>
</dbReference>
<feature type="chain" id="PRO_5047452421" description="6-phosphogluconolactonase" evidence="2">
    <location>
        <begin position="26"/>
        <end position="461"/>
    </location>
</feature>
<evidence type="ECO:0008006" key="5">
    <source>
        <dbReference type="Google" id="ProtNLM"/>
    </source>
</evidence>
<proteinExistence type="predicted"/>
<evidence type="ECO:0000313" key="4">
    <source>
        <dbReference type="Proteomes" id="UP001216907"/>
    </source>
</evidence>
<dbReference type="InterPro" id="IPR015943">
    <property type="entry name" value="WD40/YVTN_repeat-like_dom_sf"/>
</dbReference>
<keyword evidence="2" id="KW-0732">Signal</keyword>
<sequence length="461" mass="50059">MKHRRMQAVTFGLWAALLSSSPVIAQEGRYLFLQTNDIREGQNAVLGYSRHDDGSMSPHPGNPFHTGGTGINNDTHGKLGPNDNDTPLVISADGRRLFTVNGHSNTVAVFDITRDGSLKHVPGSPFPSHGIAPNSLSVSGGTLLVSNRNGDYHQAEDLKGRSKASYCSFRIEATGSLRFVSKVEVEDGHKPTQVHVSQTNPAIAFGNDFEVDADFDGEGKRSFLAGDEASVKGQMHVFKIGPDSVLSELALVQLSETDASYKYKGMPGVPSMPLGLWTHPKLPLLYVGFVTRNNLGVFRYTADGGIQFRGSVPNSGQDICWVLPNKAGTRLYTVNNLPRPDLKQGAATVSTYDISGDHAERPVEIGAIEVPQPGGRFINNRNFEQPDSTAFQCTLSPDERFLYVISQRVNQTEENKSEAGNILHSFRLNNDGLPQLAHSRPLGPDGVDFRSRPQGVGAVDR</sequence>
<accession>A0ABT6F9N6</accession>
<keyword evidence="4" id="KW-1185">Reference proteome</keyword>
<protein>
    <recommendedName>
        <fullName evidence="5">6-phosphogluconolactonase</fullName>
    </recommendedName>
</protein>